<name>A0A6B1DS20_9CHLR</name>
<dbReference type="InterPro" id="IPR033656">
    <property type="entry name" value="HisRS_anticodon"/>
</dbReference>
<evidence type="ECO:0000256" key="10">
    <source>
        <dbReference type="PIRSR" id="PIRSR001549-1"/>
    </source>
</evidence>
<dbReference type="InterPro" id="IPR015807">
    <property type="entry name" value="His-tRNA-ligase"/>
</dbReference>
<dbReference type="NCBIfam" id="TIGR00442">
    <property type="entry name" value="hisS"/>
    <property type="match status" value="1"/>
</dbReference>
<reference evidence="12" key="1">
    <citation type="submission" date="2019-09" db="EMBL/GenBank/DDBJ databases">
        <title>Characterisation of the sponge microbiome using genome-centric metagenomics.</title>
        <authorList>
            <person name="Engelberts J.P."/>
            <person name="Robbins S.J."/>
            <person name="De Goeij J.M."/>
            <person name="Aranda M."/>
            <person name="Bell S.C."/>
            <person name="Webster N.S."/>
        </authorList>
    </citation>
    <scope>NUCLEOTIDE SEQUENCE</scope>
    <source>
        <strain evidence="12">SB0662_bin_9</strain>
    </source>
</reference>
<evidence type="ECO:0000256" key="9">
    <source>
        <dbReference type="HAMAP-Rule" id="MF_00127"/>
    </source>
</evidence>
<evidence type="ECO:0000256" key="4">
    <source>
        <dbReference type="ARBA" id="ARBA00022741"/>
    </source>
</evidence>
<dbReference type="CDD" id="cd00773">
    <property type="entry name" value="HisRS-like_core"/>
    <property type="match status" value="1"/>
</dbReference>
<comment type="subunit">
    <text evidence="9">Homodimer.</text>
</comment>
<dbReference type="InterPro" id="IPR045864">
    <property type="entry name" value="aa-tRNA-synth_II/BPL/LPL"/>
</dbReference>
<feature type="binding site" evidence="10">
    <location>
        <position position="140"/>
    </location>
    <ligand>
        <name>L-histidine</name>
        <dbReference type="ChEBI" id="CHEBI:57595"/>
    </ligand>
</feature>
<dbReference type="EMBL" id="VXPY01000024">
    <property type="protein sequence ID" value="MYD89483.1"/>
    <property type="molecule type" value="Genomic_DNA"/>
</dbReference>
<dbReference type="InterPro" id="IPR004516">
    <property type="entry name" value="HisRS/HisZ"/>
</dbReference>
<gene>
    <name evidence="9 12" type="primary">hisS</name>
    <name evidence="12" type="ORF">F4Y08_03960</name>
</gene>
<dbReference type="Pfam" id="PF03129">
    <property type="entry name" value="HGTP_anticodon"/>
    <property type="match status" value="1"/>
</dbReference>
<dbReference type="Gene3D" id="3.30.930.10">
    <property type="entry name" value="Bira Bifunctional Protein, Domain 2"/>
    <property type="match status" value="1"/>
</dbReference>
<dbReference type="InterPro" id="IPR004154">
    <property type="entry name" value="Anticodon-bd"/>
</dbReference>
<dbReference type="HAMAP" id="MF_00127">
    <property type="entry name" value="His_tRNA_synth"/>
    <property type="match status" value="1"/>
</dbReference>
<evidence type="ECO:0000313" key="12">
    <source>
        <dbReference type="EMBL" id="MYD89483.1"/>
    </source>
</evidence>
<dbReference type="InterPro" id="IPR041715">
    <property type="entry name" value="HisRS-like_core"/>
</dbReference>
<feature type="binding site" evidence="10">
    <location>
        <position position="296"/>
    </location>
    <ligand>
        <name>L-histidine</name>
        <dbReference type="ChEBI" id="CHEBI:57595"/>
    </ligand>
</feature>
<dbReference type="PROSITE" id="PS50862">
    <property type="entry name" value="AA_TRNA_LIGASE_II"/>
    <property type="match status" value="1"/>
</dbReference>
<dbReference type="PANTHER" id="PTHR11476:SF7">
    <property type="entry name" value="HISTIDINE--TRNA LIGASE"/>
    <property type="match status" value="1"/>
</dbReference>
<dbReference type="CDD" id="cd00859">
    <property type="entry name" value="HisRS_anticodon"/>
    <property type="match status" value="1"/>
</dbReference>
<dbReference type="PIRSF" id="PIRSF001549">
    <property type="entry name" value="His-tRNA_synth"/>
    <property type="match status" value="1"/>
</dbReference>
<dbReference type="GO" id="GO:0006427">
    <property type="term" value="P:histidyl-tRNA aminoacylation"/>
    <property type="evidence" value="ECO:0007669"/>
    <property type="project" value="UniProtKB-UniRule"/>
</dbReference>
<comment type="caution">
    <text evidence="12">The sequence shown here is derived from an EMBL/GenBank/DDBJ whole genome shotgun (WGS) entry which is preliminary data.</text>
</comment>
<feature type="binding site" evidence="10">
    <location>
        <begin position="300"/>
        <end position="301"/>
    </location>
    <ligand>
        <name>L-histidine</name>
        <dbReference type="ChEBI" id="CHEBI:57595"/>
    </ligand>
</feature>
<organism evidence="12">
    <name type="scientific">Caldilineaceae bacterium SB0662_bin_9</name>
    <dbReference type="NCBI Taxonomy" id="2605258"/>
    <lineage>
        <taxon>Bacteria</taxon>
        <taxon>Bacillati</taxon>
        <taxon>Chloroflexota</taxon>
        <taxon>Caldilineae</taxon>
        <taxon>Caldilineales</taxon>
        <taxon>Caldilineaceae</taxon>
    </lineage>
</organism>
<keyword evidence="2 9" id="KW-0963">Cytoplasm</keyword>
<keyword evidence="5 9" id="KW-0067">ATP-binding</keyword>
<dbReference type="InterPro" id="IPR036621">
    <property type="entry name" value="Anticodon-bd_dom_sf"/>
</dbReference>
<dbReference type="PANTHER" id="PTHR11476">
    <property type="entry name" value="HISTIDYL-TRNA SYNTHETASE"/>
    <property type="match status" value="1"/>
</dbReference>
<dbReference type="GO" id="GO:0004821">
    <property type="term" value="F:histidine-tRNA ligase activity"/>
    <property type="evidence" value="ECO:0007669"/>
    <property type="project" value="UniProtKB-UniRule"/>
</dbReference>
<dbReference type="AlphaFoldDB" id="A0A6B1DS20"/>
<protein>
    <recommendedName>
        <fullName evidence="9">Histidine--tRNA ligase</fullName>
        <ecNumber evidence="9">6.1.1.21</ecNumber>
    </recommendedName>
    <alternativeName>
        <fullName evidence="9">Histidyl-tRNA synthetase</fullName>
        <shortName evidence="9">HisRS</shortName>
    </alternativeName>
</protein>
<feature type="binding site" evidence="10">
    <location>
        <position position="126"/>
    </location>
    <ligand>
        <name>L-histidine</name>
        <dbReference type="ChEBI" id="CHEBI:57595"/>
    </ligand>
</feature>
<comment type="catalytic activity">
    <reaction evidence="8 9">
        <text>tRNA(His) + L-histidine + ATP = L-histidyl-tRNA(His) + AMP + diphosphate + H(+)</text>
        <dbReference type="Rhea" id="RHEA:17313"/>
        <dbReference type="Rhea" id="RHEA-COMP:9665"/>
        <dbReference type="Rhea" id="RHEA-COMP:9689"/>
        <dbReference type="ChEBI" id="CHEBI:15378"/>
        <dbReference type="ChEBI" id="CHEBI:30616"/>
        <dbReference type="ChEBI" id="CHEBI:33019"/>
        <dbReference type="ChEBI" id="CHEBI:57595"/>
        <dbReference type="ChEBI" id="CHEBI:78442"/>
        <dbReference type="ChEBI" id="CHEBI:78527"/>
        <dbReference type="ChEBI" id="CHEBI:456215"/>
        <dbReference type="EC" id="6.1.1.21"/>
    </reaction>
</comment>
<keyword evidence="6 9" id="KW-0648">Protein biosynthesis</keyword>
<evidence type="ECO:0000256" key="3">
    <source>
        <dbReference type="ARBA" id="ARBA00022598"/>
    </source>
</evidence>
<dbReference type="Pfam" id="PF13393">
    <property type="entry name" value="tRNA-synt_His"/>
    <property type="match status" value="1"/>
</dbReference>
<feature type="binding site" evidence="10">
    <location>
        <position position="144"/>
    </location>
    <ligand>
        <name>L-histidine</name>
        <dbReference type="ChEBI" id="CHEBI:57595"/>
    </ligand>
</feature>
<evidence type="ECO:0000256" key="7">
    <source>
        <dbReference type="ARBA" id="ARBA00023146"/>
    </source>
</evidence>
<dbReference type="InterPro" id="IPR006195">
    <property type="entry name" value="aa-tRNA-synth_II"/>
</dbReference>
<dbReference type="SUPFAM" id="SSF52954">
    <property type="entry name" value="Class II aaRS ABD-related"/>
    <property type="match status" value="1"/>
</dbReference>
<proteinExistence type="inferred from homology"/>
<dbReference type="SUPFAM" id="SSF55681">
    <property type="entry name" value="Class II aaRS and biotin synthetases"/>
    <property type="match status" value="1"/>
</dbReference>
<sequence length="458" mass="49421">MATQNNAPAGGMRDFLPVEAGRRQAVIHTIQEVYRTWGFLPLETPALERLATLQGKYGEEGENLMYKVLKRGAKLDRALVSDPRPDDLADMGLRYDLTVPLARVMAAHQTDLPAIFKRYQIQSVFRADRPARGRYREFSQCDVDVVGVAGVDAEADVLGAAAESLRRLGFEQPDDFMLRLNHRQVLAGLLARAGIPEQLAGEAMVAVDKADKIGLDGVRRELAERGIAPAAGDTFLTMASDMSDLASTEELLTVLADWLGDSGPAGDGVADLKRLTDLLEAGPAAGRYRIDPLLARGLGYYTGAIYEVQFPDFPGSGGGGGRYDNLLGMFSGRSVPACGFSFGLERVLLIMDERGMFGVGMERGPQVLVAQMDPAVAGHVHRAANQLRQAGLRTDLYPSAGRLGRQFRYAESQGIRYVALAGASEAEAGQLSVKDLETGEQTTLPTANAVARLRTLLN</sequence>
<evidence type="ECO:0000256" key="1">
    <source>
        <dbReference type="ARBA" id="ARBA00008226"/>
    </source>
</evidence>
<comment type="similarity">
    <text evidence="1 9">Belongs to the class-II aminoacyl-tRNA synthetase family.</text>
</comment>
<keyword evidence="3 9" id="KW-0436">Ligase</keyword>
<keyword evidence="4 9" id="KW-0547">Nucleotide-binding</keyword>
<evidence type="ECO:0000259" key="11">
    <source>
        <dbReference type="PROSITE" id="PS50862"/>
    </source>
</evidence>
<keyword evidence="7 9" id="KW-0030">Aminoacyl-tRNA synthetase</keyword>
<comment type="subcellular location">
    <subcellularLocation>
        <location evidence="9">Cytoplasm</location>
    </subcellularLocation>
</comment>
<feature type="domain" description="Aminoacyl-transfer RNA synthetases class-II family profile" evidence="11">
    <location>
        <begin position="23"/>
        <end position="374"/>
    </location>
</feature>
<dbReference type="EC" id="6.1.1.21" evidence="9"/>
<dbReference type="GO" id="GO:0005737">
    <property type="term" value="C:cytoplasm"/>
    <property type="evidence" value="ECO:0007669"/>
    <property type="project" value="UniProtKB-SubCell"/>
</dbReference>
<accession>A0A6B1DS20</accession>
<evidence type="ECO:0000256" key="5">
    <source>
        <dbReference type="ARBA" id="ARBA00022840"/>
    </source>
</evidence>
<dbReference type="Gene3D" id="3.40.50.800">
    <property type="entry name" value="Anticodon-binding domain"/>
    <property type="match status" value="1"/>
</dbReference>
<evidence type="ECO:0000256" key="2">
    <source>
        <dbReference type="ARBA" id="ARBA00022490"/>
    </source>
</evidence>
<dbReference type="GO" id="GO:0005524">
    <property type="term" value="F:ATP binding"/>
    <property type="evidence" value="ECO:0007669"/>
    <property type="project" value="UniProtKB-UniRule"/>
</dbReference>
<evidence type="ECO:0000256" key="8">
    <source>
        <dbReference type="ARBA" id="ARBA00047639"/>
    </source>
</evidence>
<feature type="binding site" evidence="10">
    <location>
        <begin position="96"/>
        <end position="98"/>
    </location>
    <ligand>
        <name>L-histidine</name>
        <dbReference type="ChEBI" id="CHEBI:57595"/>
    </ligand>
</feature>
<evidence type="ECO:0000256" key="6">
    <source>
        <dbReference type="ARBA" id="ARBA00022917"/>
    </source>
</evidence>